<gene>
    <name evidence="3" type="ORF">ARD30_02245</name>
    <name evidence="4" type="ORF">SAMN05660750_01364</name>
</gene>
<dbReference type="EMBL" id="FUYX01000003">
    <property type="protein sequence ID" value="SKB57823.1"/>
    <property type="molecule type" value="Genomic_DNA"/>
</dbReference>
<name>A0A0Q3I9P6_9HYPH</name>
<proteinExistence type="predicted"/>
<organism evidence="3 5">
    <name type="scientific">Bosea thiooxidans</name>
    <dbReference type="NCBI Taxonomy" id="53254"/>
    <lineage>
        <taxon>Bacteria</taxon>
        <taxon>Pseudomonadati</taxon>
        <taxon>Pseudomonadota</taxon>
        <taxon>Alphaproteobacteria</taxon>
        <taxon>Hyphomicrobiales</taxon>
        <taxon>Boseaceae</taxon>
        <taxon>Bosea</taxon>
    </lineage>
</organism>
<dbReference type="AlphaFoldDB" id="A0A0Q3I9P6"/>
<dbReference type="InterPro" id="IPR055170">
    <property type="entry name" value="GFO_IDH_MocA-like_dom"/>
</dbReference>
<dbReference type="STRING" id="53254.SAMN05660750_01364"/>
<reference evidence="3 5" key="1">
    <citation type="submission" date="2015-10" db="EMBL/GenBank/DDBJ databases">
        <title>Draft genome of Bosea thiooxidans.</title>
        <authorList>
            <person name="Wang X."/>
        </authorList>
    </citation>
    <scope>NUCLEOTIDE SEQUENCE [LARGE SCALE GENOMIC DNA]</scope>
    <source>
        <strain evidence="3 5">CGMCC 9174</strain>
    </source>
</reference>
<dbReference type="Gene3D" id="3.30.360.10">
    <property type="entry name" value="Dihydrodipicolinate Reductase, domain 2"/>
    <property type="match status" value="1"/>
</dbReference>
<dbReference type="SUPFAM" id="SSF55347">
    <property type="entry name" value="Glyceraldehyde-3-phosphate dehydrogenase-like, C-terminal domain"/>
    <property type="match status" value="1"/>
</dbReference>
<evidence type="ECO:0000313" key="4">
    <source>
        <dbReference type="EMBL" id="SKB57823.1"/>
    </source>
</evidence>
<dbReference type="PANTHER" id="PTHR43377:SF8">
    <property type="entry name" value="BLR3664 PROTEIN"/>
    <property type="match status" value="1"/>
</dbReference>
<dbReference type="InterPro" id="IPR051450">
    <property type="entry name" value="Gfo/Idh/MocA_Oxidoreductases"/>
</dbReference>
<dbReference type="InterPro" id="IPR036291">
    <property type="entry name" value="NAD(P)-bd_dom_sf"/>
</dbReference>
<feature type="domain" description="GFO/IDH/MocA-like oxidoreductase" evidence="2">
    <location>
        <begin position="129"/>
        <end position="264"/>
    </location>
</feature>
<dbReference type="PANTHER" id="PTHR43377">
    <property type="entry name" value="BILIVERDIN REDUCTASE A"/>
    <property type="match status" value="1"/>
</dbReference>
<dbReference type="InterPro" id="IPR000683">
    <property type="entry name" value="Gfo/Idh/MocA-like_OxRdtase_N"/>
</dbReference>
<reference evidence="4 6" key="2">
    <citation type="submission" date="2017-02" db="EMBL/GenBank/DDBJ databases">
        <authorList>
            <person name="Peterson S.W."/>
        </authorList>
    </citation>
    <scope>NUCLEOTIDE SEQUENCE [LARGE SCALE GENOMIC DNA]</scope>
    <source>
        <strain evidence="4 6">DSM 9653</strain>
    </source>
</reference>
<dbReference type="EMBL" id="LMAR01000012">
    <property type="protein sequence ID" value="KQK31727.1"/>
    <property type="molecule type" value="Genomic_DNA"/>
</dbReference>
<evidence type="ECO:0000313" key="6">
    <source>
        <dbReference type="Proteomes" id="UP000190130"/>
    </source>
</evidence>
<protein>
    <submittedName>
        <fullName evidence="3">Oxidoreductase</fullName>
    </submittedName>
    <submittedName>
        <fullName evidence="4">Predicted dehydrogenase</fullName>
    </submittedName>
</protein>
<evidence type="ECO:0000259" key="2">
    <source>
        <dbReference type="Pfam" id="PF22725"/>
    </source>
</evidence>
<dbReference type="GO" id="GO:0000166">
    <property type="term" value="F:nucleotide binding"/>
    <property type="evidence" value="ECO:0007669"/>
    <property type="project" value="InterPro"/>
</dbReference>
<keyword evidence="5" id="KW-1185">Reference proteome</keyword>
<dbReference type="SUPFAM" id="SSF51735">
    <property type="entry name" value="NAD(P)-binding Rossmann-fold domains"/>
    <property type="match status" value="1"/>
</dbReference>
<evidence type="ECO:0000313" key="3">
    <source>
        <dbReference type="EMBL" id="KQK31727.1"/>
    </source>
</evidence>
<dbReference type="Proteomes" id="UP000051562">
    <property type="component" value="Unassembled WGS sequence"/>
</dbReference>
<dbReference type="Proteomes" id="UP000190130">
    <property type="component" value="Unassembled WGS sequence"/>
</dbReference>
<dbReference type="OrthoDB" id="9792935at2"/>
<dbReference type="Gene3D" id="3.40.50.720">
    <property type="entry name" value="NAD(P)-binding Rossmann-like Domain"/>
    <property type="match status" value="1"/>
</dbReference>
<accession>A0A0Q3I9P6</accession>
<sequence>MSPVKIAVMGAGLIGRRHAAHVMAEPGAALSAIIDPAPAGKAFAEEIGVAWYPAFDALPAGEKPDGVIVATPNQLHVANGLEMVAARLPMLVEKPIADGVEAARQLVHAAEAADAPLLVGHHRRHNPMIRKAREAIDAGRLGRILTLNGQFWLVKPEDYFDVDWRRQAGAGPVLINLIHDIDLFRYLCGEITGVQALSSNAVRGNPAEETAVALLRFANGALGTVSASDTVVSPWSWELTTGENPAYPRQDQSCYQIGGTHGSLTIPALELWSHPDKRGWWEPLRRERIPFTPEDPLQAQIRHFCAVIRGEEEPLVSGREGLATLSVIAAVKQAARSGRLVEIAAEPAPARASA</sequence>
<evidence type="ECO:0000259" key="1">
    <source>
        <dbReference type="Pfam" id="PF01408"/>
    </source>
</evidence>
<dbReference type="Pfam" id="PF01408">
    <property type="entry name" value="GFO_IDH_MocA"/>
    <property type="match status" value="1"/>
</dbReference>
<dbReference type="RefSeq" id="WP_055726930.1">
    <property type="nucleotide sequence ID" value="NZ_FUYX01000003.1"/>
</dbReference>
<feature type="domain" description="Gfo/Idh/MocA-like oxidoreductase N-terminal" evidence="1">
    <location>
        <begin position="4"/>
        <end position="121"/>
    </location>
</feature>
<evidence type="ECO:0000313" key="5">
    <source>
        <dbReference type="Proteomes" id="UP000051562"/>
    </source>
</evidence>
<dbReference type="Pfam" id="PF22725">
    <property type="entry name" value="GFO_IDH_MocA_C3"/>
    <property type="match status" value="1"/>
</dbReference>